<evidence type="ECO:0000256" key="5">
    <source>
        <dbReference type="ARBA" id="ARBA00022692"/>
    </source>
</evidence>
<evidence type="ECO:0000256" key="3">
    <source>
        <dbReference type="ARBA" id="ARBA00022475"/>
    </source>
</evidence>
<evidence type="ECO:0000256" key="6">
    <source>
        <dbReference type="ARBA" id="ARBA00022989"/>
    </source>
</evidence>
<keyword evidence="5 9" id="KW-0812">Transmembrane</keyword>
<dbReference type="GO" id="GO:0005886">
    <property type="term" value="C:plasma membrane"/>
    <property type="evidence" value="ECO:0007669"/>
    <property type="project" value="UniProtKB-SubCell"/>
</dbReference>
<feature type="transmembrane region" description="Helical" evidence="9">
    <location>
        <begin position="14"/>
        <end position="35"/>
    </location>
</feature>
<dbReference type="Proteomes" id="UP000037600">
    <property type="component" value="Unassembled WGS sequence"/>
</dbReference>
<dbReference type="Pfam" id="PF04290">
    <property type="entry name" value="DctQ"/>
    <property type="match status" value="1"/>
</dbReference>
<dbReference type="PANTHER" id="PTHR35011:SF2">
    <property type="entry name" value="2,3-DIKETO-L-GULONATE TRAP TRANSPORTER SMALL PERMEASE PROTEIN YIAM"/>
    <property type="match status" value="1"/>
</dbReference>
<dbReference type="STRING" id="1513271.XM47_18025"/>
<evidence type="ECO:0000256" key="1">
    <source>
        <dbReference type="ARBA" id="ARBA00004429"/>
    </source>
</evidence>
<organism evidence="11 12">
    <name type="scientific">Catenovulum maritimum</name>
    <dbReference type="NCBI Taxonomy" id="1513271"/>
    <lineage>
        <taxon>Bacteria</taxon>
        <taxon>Pseudomonadati</taxon>
        <taxon>Pseudomonadota</taxon>
        <taxon>Gammaproteobacteria</taxon>
        <taxon>Alteromonadales</taxon>
        <taxon>Alteromonadaceae</taxon>
        <taxon>Catenovulum</taxon>
    </lineage>
</organism>
<name>A0A0J8GLT8_9ALTE</name>
<dbReference type="PANTHER" id="PTHR35011">
    <property type="entry name" value="2,3-DIKETO-L-GULONATE TRAP TRANSPORTER SMALL PERMEASE PROTEIN YIAM"/>
    <property type="match status" value="1"/>
</dbReference>
<gene>
    <name evidence="11" type="ORF">XM47_18025</name>
</gene>
<feature type="domain" description="Tripartite ATP-independent periplasmic transporters DctQ component" evidence="10">
    <location>
        <begin position="26"/>
        <end position="158"/>
    </location>
</feature>
<dbReference type="RefSeq" id="WP_342669150.1">
    <property type="nucleotide sequence ID" value="NZ_KQ130513.1"/>
</dbReference>
<evidence type="ECO:0000256" key="2">
    <source>
        <dbReference type="ARBA" id="ARBA00022448"/>
    </source>
</evidence>
<dbReference type="EMBL" id="LAZL01000043">
    <property type="protein sequence ID" value="KMT63760.1"/>
    <property type="molecule type" value="Genomic_DNA"/>
</dbReference>
<keyword evidence="6 9" id="KW-1133">Transmembrane helix</keyword>
<dbReference type="GO" id="GO:0022857">
    <property type="term" value="F:transmembrane transporter activity"/>
    <property type="evidence" value="ECO:0007669"/>
    <property type="project" value="UniProtKB-UniRule"/>
</dbReference>
<sequence length="173" mass="19058">MIMIQGVINSVEKILQYLLIVLTAAIVICVSWQVFSRYILQSPSSLTEELARFLLIWIGLFGAAYAYKCGSHLGLDILTTRMKPLQQKFAAIFSNLVVLFFAVYVMMVGGMALVNLTMDPTQTSAAMEIKMGYVYSAVPLSGLLIAIFSCEKIIGIFCRPLSQLQAETSVLGE</sequence>
<dbReference type="InterPro" id="IPR055348">
    <property type="entry name" value="DctQ"/>
</dbReference>
<dbReference type="GO" id="GO:0015740">
    <property type="term" value="P:C4-dicarboxylate transport"/>
    <property type="evidence" value="ECO:0007669"/>
    <property type="project" value="TreeGrafter"/>
</dbReference>
<comment type="subcellular location">
    <subcellularLocation>
        <location evidence="1 9">Cell inner membrane</location>
        <topology evidence="1 9">Multi-pass membrane protein</topology>
    </subcellularLocation>
</comment>
<comment type="subunit">
    <text evidence="9">The complex comprises the extracytoplasmic solute receptor protein and the two transmembrane proteins.</text>
</comment>
<keyword evidence="2 9" id="KW-0813">Transport</keyword>
<evidence type="ECO:0000256" key="9">
    <source>
        <dbReference type="RuleBase" id="RU369079"/>
    </source>
</evidence>
<evidence type="ECO:0000256" key="4">
    <source>
        <dbReference type="ARBA" id="ARBA00022519"/>
    </source>
</evidence>
<keyword evidence="3" id="KW-1003">Cell membrane</keyword>
<feature type="transmembrane region" description="Helical" evidence="9">
    <location>
        <begin position="133"/>
        <end position="154"/>
    </location>
</feature>
<dbReference type="InterPro" id="IPR007387">
    <property type="entry name" value="TRAP_DctQ"/>
</dbReference>
<feature type="transmembrane region" description="Helical" evidence="9">
    <location>
        <begin position="50"/>
        <end position="68"/>
    </location>
</feature>
<reference evidence="11 12" key="1">
    <citation type="submission" date="2015-04" db="EMBL/GenBank/DDBJ databases">
        <title>Draft Genome Sequence of the Novel Agar-Digesting Marine Bacterium Q1.</title>
        <authorList>
            <person name="Li Y."/>
            <person name="Li D."/>
            <person name="Chen G."/>
            <person name="Du Z."/>
        </authorList>
    </citation>
    <scope>NUCLEOTIDE SEQUENCE [LARGE SCALE GENOMIC DNA]</scope>
    <source>
        <strain evidence="11 12">Q1</strain>
    </source>
</reference>
<dbReference type="AlphaFoldDB" id="A0A0J8GLT8"/>
<evidence type="ECO:0000259" key="10">
    <source>
        <dbReference type="Pfam" id="PF04290"/>
    </source>
</evidence>
<comment type="function">
    <text evidence="9">Part of the tripartite ATP-independent periplasmic (TRAP) transport system.</text>
</comment>
<protein>
    <recommendedName>
        <fullName evidence="9">TRAP transporter small permease protein</fullName>
    </recommendedName>
</protein>
<evidence type="ECO:0000313" key="12">
    <source>
        <dbReference type="Proteomes" id="UP000037600"/>
    </source>
</evidence>
<proteinExistence type="inferred from homology"/>
<comment type="similarity">
    <text evidence="8 9">Belongs to the TRAP transporter small permease family.</text>
</comment>
<evidence type="ECO:0000256" key="7">
    <source>
        <dbReference type="ARBA" id="ARBA00023136"/>
    </source>
</evidence>
<evidence type="ECO:0000256" key="8">
    <source>
        <dbReference type="ARBA" id="ARBA00038436"/>
    </source>
</evidence>
<keyword evidence="4 9" id="KW-0997">Cell inner membrane</keyword>
<comment type="caution">
    <text evidence="11">The sequence shown here is derived from an EMBL/GenBank/DDBJ whole genome shotgun (WGS) entry which is preliminary data.</text>
</comment>
<feature type="transmembrane region" description="Helical" evidence="9">
    <location>
        <begin position="89"/>
        <end position="113"/>
    </location>
</feature>
<keyword evidence="7 9" id="KW-0472">Membrane</keyword>
<accession>A0A0J8GLT8</accession>
<evidence type="ECO:0000313" key="11">
    <source>
        <dbReference type="EMBL" id="KMT63760.1"/>
    </source>
</evidence>
<keyword evidence="12" id="KW-1185">Reference proteome</keyword>